<accession>A0A3G4V9J3</accession>
<dbReference type="Proteomes" id="UP000279760">
    <property type="component" value="Chromosome 1"/>
</dbReference>
<name>A0A3G4V9J3_9VIBR</name>
<protein>
    <submittedName>
        <fullName evidence="1">Uncharacterized protein</fullName>
    </submittedName>
</protein>
<reference evidence="1 2" key="1">
    <citation type="submission" date="2018-11" db="EMBL/GenBank/DDBJ databases">
        <title>Complete Genome Sequence of Vbrio mediterranei 117-T6: a Potential Pathogen Bacteria Isolated from the Conchocelis of Pyropia.</title>
        <authorList>
            <person name="Liu Q."/>
        </authorList>
    </citation>
    <scope>NUCLEOTIDE SEQUENCE [LARGE SCALE GENOMIC DNA]</scope>
    <source>
        <strain evidence="1 2">117-T6</strain>
    </source>
</reference>
<dbReference type="EMBL" id="CP033577">
    <property type="protein sequence ID" value="AYV20508.1"/>
    <property type="molecule type" value="Genomic_DNA"/>
</dbReference>
<proteinExistence type="predicted"/>
<organism evidence="1 2">
    <name type="scientific">Vibrio mediterranei</name>
    <dbReference type="NCBI Taxonomy" id="689"/>
    <lineage>
        <taxon>Bacteria</taxon>
        <taxon>Pseudomonadati</taxon>
        <taxon>Pseudomonadota</taxon>
        <taxon>Gammaproteobacteria</taxon>
        <taxon>Vibrionales</taxon>
        <taxon>Vibrionaceae</taxon>
        <taxon>Vibrio</taxon>
    </lineage>
</organism>
<dbReference type="RefSeq" id="WP_124940055.1">
    <property type="nucleotide sequence ID" value="NZ_CP033577.1"/>
</dbReference>
<evidence type="ECO:0000313" key="1">
    <source>
        <dbReference type="EMBL" id="AYV20508.1"/>
    </source>
</evidence>
<evidence type="ECO:0000313" key="2">
    <source>
        <dbReference type="Proteomes" id="UP000279760"/>
    </source>
</evidence>
<gene>
    <name evidence="1" type="ORF">ECB94_03955</name>
</gene>
<dbReference type="AlphaFoldDB" id="A0A3G4V9J3"/>
<sequence length="231" mass="27250">MRSLISKYLHVLSDHQVTHQGVGARHRETHTLREGGGYLDNYTKLELSLSAHELEAAFDCLELPAHWSEIQREVGALKFLELWRGLESLRTGHRLRIEVARMTQRHIDMNLEDFELWLDAQRLSKPWFEIYYASSSEQYRYIWQTLYNAAYTPQRKKLRIYVPSFNLWNNHLKRILIFNLLNVGVPKEKISHQLLLWTGQTASQTRINLAAKLLKEQSPSFMCEKTCEIRL</sequence>